<dbReference type="RefSeq" id="XP_962959.3">
    <property type="nucleotide sequence ID" value="XM_957866.3"/>
</dbReference>
<evidence type="ECO:0000313" key="2">
    <source>
        <dbReference type="Proteomes" id="UP000001805"/>
    </source>
</evidence>
<dbReference type="PaxDb" id="5141-EFNCRP00000007505"/>
<accession>Q7SBC7</accession>
<dbReference type="HOGENOM" id="CLU_2794552_0_0_1"/>
<dbReference type="EMBL" id="CM002238">
    <property type="protein sequence ID" value="EAA33723.3"/>
    <property type="molecule type" value="Genomic_DNA"/>
</dbReference>
<dbReference type="AlphaFoldDB" id="Q7SBC7"/>
<name>Q7SBC7_NEUCR</name>
<evidence type="ECO:0000313" key="1">
    <source>
        <dbReference type="EMBL" id="EAA33723.3"/>
    </source>
</evidence>
<dbReference type="KEGG" id="ncr:NCU07838"/>
<gene>
    <name evidence="1" type="ORF">NCU07838</name>
</gene>
<dbReference type="GeneID" id="3879107"/>
<protein>
    <submittedName>
        <fullName evidence="1">Uncharacterized protein</fullName>
    </submittedName>
</protein>
<dbReference type="Proteomes" id="UP000001805">
    <property type="component" value="Chromosome 3, Linkage Group III"/>
</dbReference>
<organism evidence="1 2">
    <name type="scientific">Neurospora crassa (strain ATCC 24698 / 74-OR23-1A / CBS 708.71 / DSM 1257 / FGSC 987)</name>
    <dbReference type="NCBI Taxonomy" id="367110"/>
    <lineage>
        <taxon>Eukaryota</taxon>
        <taxon>Fungi</taxon>
        <taxon>Dikarya</taxon>
        <taxon>Ascomycota</taxon>
        <taxon>Pezizomycotina</taxon>
        <taxon>Sordariomycetes</taxon>
        <taxon>Sordariomycetidae</taxon>
        <taxon>Sordariales</taxon>
        <taxon>Sordariaceae</taxon>
        <taxon>Neurospora</taxon>
    </lineage>
</organism>
<keyword evidence="2" id="KW-1185">Reference proteome</keyword>
<dbReference type="VEuPathDB" id="FungiDB:NCU07838"/>
<dbReference type="OrthoDB" id="10044044at2759"/>
<dbReference type="InParanoid" id="Q7SBC7"/>
<sequence length="75" mass="8862">MEEAANHDLIQQHRTIHLGMEQFEKDLKNCRSKEKAFSLLVLERLDQEVEELGRRGEDENMLASSMDMYVNRQLL</sequence>
<proteinExistence type="predicted"/>
<reference evidence="1 2" key="1">
    <citation type="journal article" date="2003" name="Nature">
        <title>The genome sequence of the filamentous fungus Neurospora crassa.</title>
        <authorList>
            <person name="Galagan J.E."/>
            <person name="Calvo S.E."/>
            <person name="Borkovich K.A."/>
            <person name="Selker E.U."/>
            <person name="Read N.D."/>
            <person name="Jaffe D."/>
            <person name="FitzHugh W."/>
            <person name="Ma L.J."/>
            <person name="Smirnov S."/>
            <person name="Purcell S."/>
            <person name="Rehman B."/>
            <person name="Elkins T."/>
            <person name="Engels R."/>
            <person name="Wang S."/>
            <person name="Nielsen C.B."/>
            <person name="Butler J."/>
            <person name="Endrizzi M."/>
            <person name="Qui D."/>
            <person name="Ianakiev P."/>
            <person name="Bell-Pedersen D."/>
            <person name="Nelson M.A."/>
            <person name="Werner-Washburne M."/>
            <person name="Selitrennikoff C.P."/>
            <person name="Kinsey J.A."/>
            <person name="Braun E.L."/>
            <person name="Zelter A."/>
            <person name="Schulte U."/>
            <person name="Kothe G.O."/>
            <person name="Jedd G."/>
            <person name="Mewes W."/>
            <person name="Staben C."/>
            <person name="Marcotte E."/>
            <person name="Greenberg D."/>
            <person name="Roy A."/>
            <person name="Foley K."/>
            <person name="Naylor J."/>
            <person name="Stange-Thomann N."/>
            <person name="Barrett R."/>
            <person name="Gnerre S."/>
            <person name="Kamal M."/>
            <person name="Kamvysselis M."/>
            <person name="Mauceli E."/>
            <person name="Bielke C."/>
            <person name="Rudd S."/>
            <person name="Frishman D."/>
            <person name="Krystofova S."/>
            <person name="Rasmussen C."/>
            <person name="Metzenberg R.L."/>
            <person name="Perkins D.D."/>
            <person name="Kroken S."/>
            <person name="Cogoni C."/>
            <person name="Macino G."/>
            <person name="Catcheside D."/>
            <person name="Li W."/>
            <person name="Pratt R.J."/>
            <person name="Osmani S.A."/>
            <person name="DeSouza C.P."/>
            <person name="Glass L."/>
            <person name="Orbach M.J."/>
            <person name="Berglund J.A."/>
            <person name="Voelker R."/>
            <person name="Yarden O."/>
            <person name="Plamann M."/>
            <person name="Seiler S."/>
            <person name="Dunlap J."/>
            <person name="Radford A."/>
            <person name="Aramayo R."/>
            <person name="Natvig D.O."/>
            <person name="Alex L.A."/>
            <person name="Mannhaupt G."/>
            <person name="Ebbole D.J."/>
            <person name="Freitag M."/>
            <person name="Paulsen I."/>
            <person name="Sachs M.S."/>
            <person name="Lander E.S."/>
            <person name="Nusbaum C."/>
            <person name="Birren B."/>
        </authorList>
    </citation>
    <scope>NUCLEOTIDE SEQUENCE [LARGE SCALE GENOMIC DNA]</scope>
    <source>
        <strain evidence="2">ATCC 24698 / 74-OR23-1A / CBS 708.71 / DSM 1257 / FGSC 987</strain>
    </source>
</reference>